<sequence>MDEKDPSERLLKELKLTKKTKTYFEMHDLMNLYDRIISIFLKFKDKVRIIELNEDPFIKEEEFPINLSSFILYINNFEYLFFMNIDDLTKFKHSDLESYFSLFSNYYNKKGFFIVWNDRNLSTFYVDYVDIYIPIKKVFSKIKMNLESLEKTLENRIKKIPKKR</sequence>
<dbReference type="EMBL" id="LAZR01017330">
    <property type="protein sequence ID" value="KKM00875.1"/>
    <property type="molecule type" value="Genomic_DNA"/>
</dbReference>
<evidence type="ECO:0000313" key="1">
    <source>
        <dbReference type="EMBL" id="KKM00875.1"/>
    </source>
</evidence>
<reference evidence="1" key="1">
    <citation type="journal article" date="2015" name="Nature">
        <title>Complex archaea that bridge the gap between prokaryotes and eukaryotes.</title>
        <authorList>
            <person name="Spang A."/>
            <person name="Saw J.H."/>
            <person name="Jorgensen S.L."/>
            <person name="Zaremba-Niedzwiedzka K."/>
            <person name="Martijn J."/>
            <person name="Lind A.E."/>
            <person name="van Eijk R."/>
            <person name="Schleper C."/>
            <person name="Guy L."/>
            <person name="Ettema T.J."/>
        </authorList>
    </citation>
    <scope>NUCLEOTIDE SEQUENCE</scope>
</reference>
<organism evidence="1">
    <name type="scientific">marine sediment metagenome</name>
    <dbReference type="NCBI Taxonomy" id="412755"/>
    <lineage>
        <taxon>unclassified sequences</taxon>
        <taxon>metagenomes</taxon>
        <taxon>ecological metagenomes</taxon>
    </lineage>
</organism>
<feature type="non-terminal residue" evidence="1">
    <location>
        <position position="164"/>
    </location>
</feature>
<protein>
    <submittedName>
        <fullName evidence="1">Uncharacterized protein</fullName>
    </submittedName>
</protein>
<gene>
    <name evidence="1" type="ORF">LCGC14_1800100</name>
</gene>
<name>A0A0F9GPS2_9ZZZZ</name>
<comment type="caution">
    <text evidence="1">The sequence shown here is derived from an EMBL/GenBank/DDBJ whole genome shotgun (WGS) entry which is preliminary data.</text>
</comment>
<accession>A0A0F9GPS2</accession>
<dbReference type="AlphaFoldDB" id="A0A0F9GPS2"/>
<proteinExistence type="predicted"/>